<feature type="non-terminal residue" evidence="1">
    <location>
        <position position="38"/>
    </location>
</feature>
<proteinExistence type="predicted"/>
<dbReference type="EMBL" id="ADWY01001740">
    <property type="protein sequence ID" value="EGH17417.1"/>
    <property type="molecule type" value="Genomic_DNA"/>
</dbReference>
<evidence type="ECO:0000313" key="1">
    <source>
        <dbReference type="EMBL" id="EGH17417.1"/>
    </source>
</evidence>
<keyword evidence="1" id="KW-0560">Oxidoreductase</keyword>
<keyword evidence="1" id="KW-0223">Dioxygenase</keyword>
<name>F3CDS5_PSESG</name>
<gene>
    <name evidence="1" type="ORF">Pgy4_31086</name>
</gene>
<dbReference type="Proteomes" id="UP000005466">
    <property type="component" value="Unassembled WGS sequence"/>
</dbReference>
<dbReference type="GO" id="GO:0051213">
    <property type="term" value="F:dioxygenase activity"/>
    <property type="evidence" value="ECO:0007669"/>
    <property type="project" value="UniProtKB-KW"/>
</dbReference>
<dbReference type="AlphaFoldDB" id="F3CDS5"/>
<comment type="caution">
    <text evidence="1">The sequence shown here is derived from an EMBL/GenBank/DDBJ whole genome shotgun (WGS) entry which is preliminary data.</text>
</comment>
<organism evidence="1 2">
    <name type="scientific">Pseudomonas savastanoi pv. glycinea str. race 4</name>
    <dbReference type="NCBI Taxonomy" id="875330"/>
    <lineage>
        <taxon>Bacteria</taxon>
        <taxon>Pseudomonadati</taxon>
        <taxon>Pseudomonadota</taxon>
        <taxon>Gammaproteobacteria</taxon>
        <taxon>Pseudomonadales</taxon>
        <taxon>Pseudomonadaceae</taxon>
        <taxon>Pseudomonas</taxon>
    </lineage>
</organism>
<accession>F3CDS5</accession>
<evidence type="ECO:0000313" key="2">
    <source>
        <dbReference type="Proteomes" id="UP000005466"/>
    </source>
</evidence>
<reference evidence="1 2" key="1">
    <citation type="journal article" date="2011" name="PLoS Pathog.">
        <title>Dynamic evolution of pathogenicity revealed by sequencing and comparative genomics of 19 Pseudomonas syringae isolates.</title>
        <authorList>
            <person name="Baltrus D.A."/>
            <person name="Nishimura M.T."/>
            <person name="Romanchuk A."/>
            <person name="Chang J.H."/>
            <person name="Mukhtar M.S."/>
            <person name="Cherkis K."/>
            <person name="Roach J."/>
            <person name="Grant S.R."/>
            <person name="Jones C.D."/>
            <person name="Dangl J.L."/>
        </authorList>
    </citation>
    <scope>NUCLEOTIDE SEQUENCE [LARGE SCALE GENOMIC DNA]</scope>
    <source>
        <strain evidence="2">race 4</strain>
    </source>
</reference>
<sequence length="38" mass="3908">MDQMALKAIEGTAGAPRAPYHSITVNRLTPIIGAEVGG</sequence>
<dbReference type="HOGENOM" id="CLU_3352874_0_0_6"/>
<protein>
    <submittedName>
        <fullName evidence="1">Taurine dioxygenase</fullName>
    </submittedName>
</protein>